<sequence>MSNRKPKLIIQLPFLIGLLCLGISARSQLNIYPPLSATKTGVINPYSPDPIFQYNWTEPKATDGLESFILQPIRWITSNRNSFNTVNFKKSNVILVNGEGYIRFDFGQTNAGWLEFDSPDLTGKIEMSISEYNQPPDYAPNYQPKTRSPKKYGNTYRLELNPELYEGVRFGWIHVKSFVGPWHITGLRLVCQTKPVNYNGSFSCSDTTLTKIWYTGAYTVKLNLLKDYLGAILMNRGDRFSWTGDAHPAQAASMVAFGNYDFIKKNIAYTSTQSNGIKSYALYWVLSLIDYYKYTGDKNTLANYLENACAKLDDAYKIYGTNPNLEFYGWDERLGAGFEHPNLPEPQNAYKMLSIRVWKEFAEVMKADGRMDLFKKYSDYTNEKLVVLKKNPLWYQEFGLHAGADAVTTRLLNRNEINAIYESSFTDKINRISYSPFNQYFVIQAFAVMKKYDDALSSIQDLWGGQIKYGGTTFFEDYRPSWNNAVGINGVVPSNQCGYTSLCHPWGAGVTKWLSEEVLGIKPTSPGFATFDILPHLGRTLTSVSGKTPTLRGDISASFDVSTGLCSISTPAGSVGRIGIPKVEKNIVSIKVNGNLVWNGTYHPVKGLTMP</sequence>
<dbReference type="Gene3D" id="1.50.10.10">
    <property type="match status" value="1"/>
</dbReference>
<evidence type="ECO:0000313" key="3">
    <source>
        <dbReference type="Proteomes" id="UP000652755"/>
    </source>
</evidence>
<dbReference type="SUPFAM" id="SSF48208">
    <property type="entry name" value="Six-hairpin glycosidases"/>
    <property type="match status" value="1"/>
</dbReference>
<comment type="caution">
    <text evidence="2">The sequence shown here is derived from an EMBL/GenBank/DDBJ whole genome shotgun (WGS) entry which is preliminary data.</text>
</comment>
<feature type="domain" description="Alpha-L-rhamnosidase C-terminal" evidence="1">
    <location>
        <begin position="520"/>
        <end position="589"/>
    </location>
</feature>
<protein>
    <recommendedName>
        <fullName evidence="1">Alpha-L-rhamnosidase C-terminal domain-containing protein</fullName>
    </recommendedName>
</protein>
<dbReference type="Gene3D" id="2.60.420.10">
    <property type="entry name" value="Maltose phosphorylase, domain 3"/>
    <property type="match status" value="1"/>
</dbReference>
<gene>
    <name evidence="2" type="ORF">H7U22_12850</name>
</gene>
<evidence type="ECO:0000313" key="2">
    <source>
        <dbReference type="EMBL" id="MBC6111308.1"/>
    </source>
</evidence>
<reference evidence="2 3" key="1">
    <citation type="submission" date="2020-08" db="EMBL/GenBank/DDBJ databases">
        <authorList>
            <person name="Sun Q."/>
            <person name="Inoue M."/>
        </authorList>
    </citation>
    <scope>NUCLEOTIDE SEQUENCE [LARGE SCALE GENOMIC DNA]</scope>
    <source>
        <strain evidence="2 3">CCM 8938</strain>
    </source>
</reference>
<proteinExistence type="predicted"/>
<dbReference type="PANTHER" id="PTHR34987:SF4">
    <property type="entry name" value="ALPHA-L-RHAMNOSIDASE C-TERMINAL DOMAIN-CONTAINING PROTEIN"/>
    <property type="match status" value="1"/>
</dbReference>
<dbReference type="PANTHER" id="PTHR34987">
    <property type="entry name" value="C, PUTATIVE (AFU_ORTHOLOGUE AFUA_3G02880)-RELATED"/>
    <property type="match status" value="1"/>
</dbReference>
<accession>A0ABR7KUD3</accession>
<dbReference type="RefSeq" id="WP_187071766.1">
    <property type="nucleotide sequence ID" value="NZ_JACRYL010000010.1"/>
</dbReference>
<evidence type="ECO:0000259" key="1">
    <source>
        <dbReference type="Pfam" id="PF17390"/>
    </source>
</evidence>
<dbReference type="EMBL" id="JACRYL010000010">
    <property type="protein sequence ID" value="MBC6111308.1"/>
    <property type="molecule type" value="Genomic_DNA"/>
</dbReference>
<dbReference type="InterPro" id="IPR035398">
    <property type="entry name" value="Bac_rhamnosid_C"/>
</dbReference>
<dbReference type="InterPro" id="IPR012341">
    <property type="entry name" value="6hp_glycosidase-like_sf"/>
</dbReference>
<dbReference type="Pfam" id="PF17390">
    <property type="entry name" value="Bac_rhamnosid_C"/>
    <property type="match status" value="1"/>
</dbReference>
<keyword evidence="3" id="KW-1185">Reference proteome</keyword>
<organism evidence="2 3">
    <name type="scientific">Pedobacter fastidiosus</name>
    <dbReference type="NCBI Taxonomy" id="2765361"/>
    <lineage>
        <taxon>Bacteria</taxon>
        <taxon>Pseudomonadati</taxon>
        <taxon>Bacteroidota</taxon>
        <taxon>Sphingobacteriia</taxon>
        <taxon>Sphingobacteriales</taxon>
        <taxon>Sphingobacteriaceae</taxon>
        <taxon>Pedobacter</taxon>
    </lineage>
</organism>
<dbReference type="InterPro" id="IPR008928">
    <property type="entry name" value="6-hairpin_glycosidase_sf"/>
</dbReference>
<dbReference type="Proteomes" id="UP000652755">
    <property type="component" value="Unassembled WGS sequence"/>
</dbReference>
<name>A0ABR7KUD3_9SPHI</name>